<organism evidence="2 3">
    <name type="scientific">Kitasatospora cheerisanensis KCTC 2395</name>
    <dbReference type="NCBI Taxonomy" id="1348663"/>
    <lineage>
        <taxon>Bacteria</taxon>
        <taxon>Bacillati</taxon>
        <taxon>Actinomycetota</taxon>
        <taxon>Actinomycetes</taxon>
        <taxon>Kitasatosporales</taxon>
        <taxon>Streptomycetaceae</taxon>
        <taxon>Kitasatospora</taxon>
    </lineage>
</organism>
<evidence type="ECO:0000259" key="1">
    <source>
        <dbReference type="Pfam" id="PF03992"/>
    </source>
</evidence>
<dbReference type="SUPFAM" id="SSF54909">
    <property type="entry name" value="Dimeric alpha+beta barrel"/>
    <property type="match status" value="1"/>
</dbReference>
<dbReference type="AlphaFoldDB" id="A0A066YXX4"/>
<dbReference type="eggNOG" id="COG2329">
    <property type="taxonomic scope" value="Bacteria"/>
</dbReference>
<proteinExistence type="predicted"/>
<dbReference type="Gene3D" id="3.30.70.100">
    <property type="match status" value="1"/>
</dbReference>
<evidence type="ECO:0000313" key="2">
    <source>
        <dbReference type="EMBL" id="KDN84829.1"/>
    </source>
</evidence>
<feature type="domain" description="ABM" evidence="1">
    <location>
        <begin position="38"/>
        <end position="95"/>
    </location>
</feature>
<dbReference type="HOGENOM" id="CLU_151991_0_0_11"/>
<evidence type="ECO:0000313" key="3">
    <source>
        <dbReference type="Proteomes" id="UP000027178"/>
    </source>
</evidence>
<dbReference type="Proteomes" id="UP000027178">
    <property type="component" value="Unassembled WGS sequence"/>
</dbReference>
<name>A0A066YXX4_9ACTN</name>
<keyword evidence="3" id="KW-1185">Reference proteome</keyword>
<comment type="caution">
    <text evidence="2">The sequence shown here is derived from an EMBL/GenBank/DDBJ whole genome shotgun (WGS) entry which is preliminary data.</text>
</comment>
<protein>
    <recommendedName>
        <fullName evidence="1">ABM domain-containing protein</fullName>
    </recommendedName>
</protein>
<dbReference type="Pfam" id="PF03992">
    <property type="entry name" value="ABM"/>
    <property type="match status" value="1"/>
</dbReference>
<dbReference type="PATRIC" id="fig|1348663.4.peg.3229"/>
<dbReference type="InterPro" id="IPR011008">
    <property type="entry name" value="Dimeric_a/b-barrel"/>
</dbReference>
<dbReference type="EMBL" id="JNBY01000089">
    <property type="protein sequence ID" value="KDN84829.1"/>
    <property type="molecule type" value="Genomic_DNA"/>
</dbReference>
<dbReference type="InterPro" id="IPR007138">
    <property type="entry name" value="ABM_dom"/>
</dbReference>
<dbReference type="RefSeq" id="WP_157032068.1">
    <property type="nucleotide sequence ID" value="NZ_KK853997.1"/>
</dbReference>
<accession>A0A066YXX4</accession>
<sequence>MLSLTLPWTPGPARPAARPAVVMASEFRVRRLWHVPGFLRQSLEVRRQTRRAPGALGIALRTAPFRRTFWVLSGWTDREALDAFVRSPAHRRAMTALRPTMASSLFTDWEADPTAAPDWAGAADRLAAQRR</sequence>
<reference evidence="2 3" key="1">
    <citation type="submission" date="2014-05" db="EMBL/GenBank/DDBJ databases">
        <title>Draft Genome Sequence of Kitasatospora cheerisanensis KCTC 2395.</title>
        <authorList>
            <person name="Nam D.H."/>
        </authorList>
    </citation>
    <scope>NUCLEOTIDE SEQUENCE [LARGE SCALE GENOMIC DNA]</scope>
    <source>
        <strain evidence="2 3">KCTC 2395</strain>
    </source>
</reference>
<dbReference type="OrthoDB" id="3214999at2"/>
<gene>
    <name evidence="2" type="ORF">KCH_33560</name>
</gene>